<dbReference type="Pfam" id="PF03107">
    <property type="entry name" value="C1_2"/>
    <property type="match status" value="4"/>
</dbReference>
<gene>
    <name evidence="6" type="ORF">F0562_011692</name>
</gene>
<keyword evidence="2" id="KW-0677">Repeat</keyword>
<dbReference type="InterPro" id="IPR001965">
    <property type="entry name" value="Znf_PHD"/>
</dbReference>
<evidence type="ECO:0000259" key="5">
    <source>
        <dbReference type="SMART" id="SM00249"/>
    </source>
</evidence>
<reference evidence="6 7" key="1">
    <citation type="submission" date="2019-09" db="EMBL/GenBank/DDBJ databases">
        <title>A chromosome-level genome assembly of the Chinese tupelo Nyssa sinensis.</title>
        <authorList>
            <person name="Yang X."/>
            <person name="Kang M."/>
            <person name="Yang Y."/>
            <person name="Xiong H."/>
            <person name="Wang M."/>
            <person name="Zhang Z."/>
            <person name="Wang Z."/>
            <person name="Wu H."/>
            <person name="Ma T."/>
            <person name="Liu J."/>
            <person name="Xi Z."/>
        </authorList>
    </citation>
    <scope>NUCLEOTIDE SEQUENCE [LARGE SCALE GENOMIC DNA]</scope>
    <source>
        <strain evidence="6">J267</strain>
        <tissue evidence="6">Leaf</tissue>
    </source>
</reference>
<dbReference type="SMART" id="SM00249">
    <property type="entry name" value="PHD"/>
    <property type="match status" value="3"/>
</dbReference>
<dbReference type="EMBL" id="CM018048">
    <property type="protein sequence ID" value="KAA8521020.1"/>
    <property type="molecule type" value="Genomic_DNA"/>
</dbReference>
<evidence type="ECO:0000256" key="2">
    <source>
        <dbReference type="ARBA" id="ARBA00022737"/>
    </source>
</evidence>
<sequence length="351" mass="40440">MEMETMIHVSHEHALVLREKEKTHETVCDVCWRLIVGSAYECEQRKCDFSIHRSCAQFPREIGHPFHPQHPLIFLVLPPDDAEKFDCSACGETGSRFIYHCSDCQFNLDVVCAALKPTEDHQDQSNQLQLQLQLLSHPHPLIICDHNEKYSPVLCSACVFPIKDLNLIYVCLECKRLLHETCTNFPEEIKHPFHPQHPLALLTRPPYESGTFGCDACRRGSSGFTYNCSQCQFDLDIHCASLMPITEDEDHQTQRHPDHEDDHEEEEEEEEVEFYCSLCGLKRDLSDPSYYCAECHYIAHVHCVVSEVVYLLEEEWYLACKLGDTKLDTPANVIKENADETVRDGSKLFPR</sequence>
<accession>A0A5J4ZRG2</accession>
<evidence type="ECO:0000313" key="6">
    <source>
        <dbReference type="EMBL" id="KAA8521020.1"/>
    </source>
</evidence>
<proteinExistence type="predicted"/>
<dbReference type="PANTHER" id="PTHR46288">
    <property type="entry name" value="PHORBOL-ESTER/DAG-TYPE DOMAIN-CONTAINING PROTEIN"/>
    <property type="match status" value="1"/>
</dbReference>
<evidence type="ECO:0000256" key="4">
    <source>
        <dbReference type="ARBA" id="ARBA00022833"/>
    </source>
</evidence>
<protein>
    <recommendedName>
        <fullName evidence="5">Zinc finger PHD-type domain-containing protein</fullName>
    </recommendedName>
</protein>
<dbReference type="OrthoDB" id="1884766at2759"/>
<dbReference type="InterPro" id="IPR004146">
    <property type="entry name" value="DC1"/>
</dbReference>
<keyword evidence="1" id="KW-0479">Metal-binding</keyword>
<keyword evidence="3" id="KW-0863">Zinc-finger</keyword>
<name>A0A5J4ZRG2_9ASTE</name>
<dbReference type="InterPro" id="IPR046349">
    <property type="entry name" value="C1-like_sf"/>
</dbReference>
<dbReference type="GO" id="GO:0008270">
    <property type="term" value="F:zinc ion binding"/>
    <property type="evidence" value="ECO:0007669"/>
    <property type="project" value="UniProtKB-KW"/>
</dbReference>
<keyword evidence="4" id="KW-0862">Zinc</keyword>
<dbReference type="SUPFAM" id="SSF57889">
    <property type="entry name" value="Cysteine-rich domain"/>
    <property type="match status" value="3"/>
</dbReference>
<dbReference type="Proteomes" id="UP000325577">
    <property type="component" value="Linkage Group LG5"/>
</dbReference>
<evidence type="ECO:0000256" key="3">
    <source>
        <dbReference type="ARBA" id="ARBA00022771"/>
    </source>
</evidence>
<dbReference type="PANTHER" id="PTHR46288:SF27">
    <property type="entry name" value="CYSTEINE_HISTIDINE-RICH C1 DOMAIN FAMILY PROTEIN"/>
    <property type="match status" value="1"/>
</dbReference>
<feature type="domain" description="Zinc finger PHD-type" evidence="5">
    <location>
        <begin position="275"/>
        <end position="321"/>
    </location>
</feature>
<evidence type="ECO:0000313" key="7">
    <source>
        <dbReference type="Proteomes" id="UP000325577"/>
    </source>
</evidence>
<organism evidence="6 7">
    <name type="scientific">Nyssa sinensis</name>
    <dbReference type="NCBI Taxonomy" id="561372"/>
    <lineage>
        <taxon>Eukaryota</taxon>
        <taxon>Viridiplantae</taxon>
        <taxon>Streptophyta</taxon>
        <taxon>Embryophyta</taxon>
        <taxon>Tracheophyta</taxon>
        <taxon>Spermatophyta</taxon>
        <taxon>Magnoliopsida</taxon>
        <taxon>eudicotyledons</taxon>
        <taxon>Gunneridae</taxon>
        <taxon>Pentapetalae</taxon>
        <taxon>asterids</taxon>
        <taxon>Cornales</taxon>
        <taxon>Nyssaceae</taxon>
        <taxon>Nyssa</taxon>
    </lineage>
</organism>
<dbReference type="Gene3D" id="3.30.60.20">
    <property type="match status" value="1"/>
</dbReference>
<dbReference type="AlphaFoldDB" id="A0A5J4ZRG2"/>
<keyword evidence="7" id="KW-1185">Reference proteome</keyword>
<evidence type="ECO:0000256" key="1">
    <source>
        <dbReference type="ARBA" id="ARBA00022723"/>
    </source>
</evidence>
<feature type="domain" description="Zinc finger PHD-type" evidence="5">
    <location>
        <begin position="154"/>
        <end position="218"/>
    </location>
</feature>
<feature type="domain" description="Zinc finger PHD-type" evidence="5">
    <location>
        <begin position="27"/>
        <end position="105"/>
    </location>
</feature>